<evidence type="ECO:0000256" key="1">
    <source>
        <dbReference type="SAM" id="Phobius"/>
    </source>
</evidence>
<dbReference type="AlphaFoldDB" id="A0A938XXL1"/>
<dbReference type="InterPro" id="IPR019546">
    <property type="entry name" value="TAT_signal_bac_arc"/>
</dbReference>
<keyword evidence="1" id="KW-0812">Transmembrane</keyword>
<keyword evidence="1" id="KW-0472">Membrane</keyword>
<dbReference type="InterPro" id="IPR006311">
    <property type="entry name" value="TAT_signal"/>
</dbReference>
<dbReference type="Pfam" id="PF13618">
    <property type="entry name" value="Gluconate_2-dh3"/>
    <property type="match status" value="1"/>
</dbReference>
<dbReference type="PROSITE" id="PS51318">
    <property type="entry name" value="TAT"/>
    <property type="match status" value="1"/>
</dbReference>
<evidence type="ECO:0000313" key="2">
    <source>
        <dbReference type="EMBL" id="MBM7589513.1"/>
    </source>
</evidence>
<proteinExistence type="predicted"/>
<dbReference type="InterPro" id="IPR027056">
    <property type="entry name" value="Gluconate_2DH_su3"/>
</dbReference>
<dbReference type="RefSeq" id="WP_204517246.1">
    <property type="nucleotide sequence ID" value="NZ_BAABIN010000038.1"/>
</dbReference>
<dbReference type="EC" id="1.1.99.3" evidence="2"/>
<dbReference type="EMBL" id="JAFBEB010000003">
    <property type="protein sequence ID" value="MBM7589513.1"/>
    <property type="molecule type" value="Genomic_DNA"/>
</dbReference>
<protein>
    <submittedName>
        <fullName evidence="2">Gluconate 2-dehydrogenase gamma chain</fullName>
        <ecNumber evidence="2">1.1.99.3</ecNumber>
    </submittedName>
</protein>
<keyword evidence="1" id="KW-1133">Transmembrane helix</keyword>
<organism evidence="2 3">
    <name type="scientific">Brevibacillus fulvus</name>
    <dbReference type="NCBI Taxonomy" id="1125967"/>
    <lineage>
        <taxon>Bacteria</taxon>
        <taxon>Bacillati</taxon>
        <taxon>Bacillota</taxon>
        <taxon>Bacilli</taxon>
        <taxon>Bacillales</taxon>
        <taxon>Paenibacillaceae</taxon>
        <taxon>Brevibacillus</taxon>
    </lineage>
</organism>
<sequence length="260" mass="28795">MGDEKQAKSNSRREFLKNSGLAIGGLVVGGVVGGALMGKNGQQPAVQEHEHAAATTAENYNQALMFFNQEQFKIAEAAAEVIFPKTESGPGAKELLVAYYMDHQLGGAYGLNTKEYMSGPFYFAEAVPEQGYQTHLNRQQIFLLGLEALNAEAAKRFSTKEKADVKFYDLTEEQQIEILKDVEDDKVKLNGAANASMFFDLLKGLTMEGVYADPMYGGNKDMAGWKMKNFPGHQMNYTKVVTSKEFVKMDPQSLHSQHKQ</sequence>
<keyword evidence="3" id="KW-1185">Reference proteome</keyword>
<evidence type="ECO:0000313" key="3">
    <source>
        <dbReference type="Proteomes" id="UP000717624"/>
    </source>
</evidence>
<dbReference type="GO" id="GO:0033717">
    <property type="term" value="F:gluconate 2-dehydrogenase (acceptor) activity"/>
    <property type="evidence" value="ECO:0007669"/>
    <property type="project" value="UniProtKB-EC"/>
</dbReference>
<accession>A0A938XXL1</accession>
<gene>
    <name evidence="2" type="ORF">JOD01_001113</name>
</gene>
<feature type="transmembrane region" description="Helical" evidence="1">
    <location>
        <begin position="21"/>
        <end position="38"/>
    </location>
</feature>
<comment type="caution">
    <text evidence="2">The sequence shown here is derived from an EMBL/GenBank/DDBJ whole genome shotgun (WGS) entry which is preliminary data.</text>
</comment>
<dbReference type="NCBIfam" id="TIGR01409">
    <property type="entry name" value="TAT_signal_seq"/>
    <property type="match status" value="1"/>
</dbReference>
<name>A0A938XXL1_9BACL</name>
<keyword evidence="2" id="KW-0560">Oxidoreductase</keyword>
<dbReference type="Proteomes" id="UP000717624">
    <property type="component" value="Unassembled WGS sequence"/>
</dbReference>
<reference evidence="2" key="1">
    <citation type="submission" date="2021-01" db="EMBL/GenBank/DDBJ databases">
        <title>Genomic Encyclopedia of Type Strains, Phase IV (KMG-IV): sequencing the most valuable type-strain genomes for metagenomic binning, comparative biology and taxonomic classification.</title>
        <authorList>
            <person name="Goeker M."/>
        </authorList>
    </citation>
    <scope>NUCLEOTIDE SEQUENCE</scope>
    <source>
        <strain evidence="2">DSM 25523</strain>
    </source>
</reference>